<keyword evidence="3 6" id="KW-0238">DNA-binding</keyword>
<dbReference type="SUPFAM" id="SSF53822">
    <property type="entry name" value="Periplasmic binding protein-like I"/>
    <property type="match status" value="1"/>
</dbReference>
<reference evidence="6 7" key="1">
    <citation type="submission" date="2024-09" db="EMBL/GenBank/DDBJ databases">
        <title>Description of Labrys sedimenti sp. nov., isolated from a diclofenac-degrading enrichment culture, and genome-based reclassification of Labrys portucalensis as a later heterotypic synonym of Labrys neptuniae.</title>
        <authorList>
            <person name="Tancsics A."/>
            <person name="Csepanyi A."/>
        </authorList>
    </citation>
    <scope>NUCLEOTIDE SEQUENCE [LARGE SCALE GENOMIC DNA]</scope>
    <source>
        <strain evidence="6 7">LMG 23412</strain>
    </source>
</reference>
<dbReference type="Pfam" id="PF00356">
    <property type="entry name" value="LacI"/>
    <property type="match status" value="1"/>
</dbReference>
<dbReference type="GO" id="GO:0003677">
    <property type="term" value="F:DNA binding"/>
    <property type="evidence" value="ECO:0007669"/>
    <property type="project" value="UniProtKB-KW"/>
</dbReference>
<organism evidence="6 7">
    <name type="scientific">Labrys neptuniae</name>
    <dbReference type="NCBI Taxonomy" id="376174"/>
    <lineage>
        <taxon>Bacteria</taxon>
        <taxon>Pseudomonadati</taxon>
        <taxon>Pseudomonadota</taxon>
        <taxon>Alphaproteobacteria</taxon>
        <taxon>Hyphomicrobiales</taxon>
        <taxon>Xanthobacteraceae</taxon>
        <taxon>Labrys</taxon>
    </lineage>
</organism>
<dbReference type="EMBL" id="JBHGPK010000003">
    <property type="protein sequence ID" value="MFC2249999.1"/>
    <property type="molecule type" value="Genomic_DNA"/>
</dbReference>
<dbReference type="InterPro" id="IPR046335">
    <property type="entry name" value="LacI/GalR-like_sensor"/>
</dbReference>
<feature type="domain" description="HTH lacI-type" evidence="5">
    <location>
        <begin position="2"/>
        <end position="56"/>
    </location>
</feature>
<dbReference type="RefSeq" id="WP_394310199.1">
    <property type="nucleotide sequence ID" value="NZ_JBHGPK010000003.1"/>
</dbReference>
<dbReference type="PANTHER" id="PTHR30146">
    <property type="entry name" value="LACI-RELATED TRANSCRIPTIONAL REPRESSOR"/>
    <property type="match status" value="1"/>
</dbReference>
<evidence type="ECO:0000256" key="4">
    <source>
        <dbReference type="ARBA" id="ARBA00023163"/>
    </source>
</evidence>
<name>A0ABV6ZCS1_9HYPH</name>
<evidence type="ECO:0000313" key="6">
    <source>
        <dbReference type="EMBL" id="MFC2249999.1"/>
    </source>
</evidence>
<dbReference type="CDD" id="cd01392">
    <property type="entry name" value="HTH_LacI"/>
    <property type="match status" value="1"/>
</dbReference>
<evidence type="ECO:0000256" key="2">
    <source>
        <dbReference type="ARBA" id="ARBA00023015"/>
    </source>
</evidence>
<dbReference type="Proteomes" id="UP001595190">
    <property type="component" value="Unassembled WGS sequence"/>
</dbReference>
<evidence type="ECO:0000256" key="3">
    <source>
        <dbReference type="ARBA" id="ARBA00023125"/>
    </source>
</evidence>
<evidence type="ECO:0000256" key="1">
    <source>
        <dbReference type="ARBA" id="ARBA00022491"/>
    </source>
</evidence>
<dbReference type="SMART" id="SM00354">
    <property type="entry name" value="HTH_LACI"/>
    <property type="match status" value="1"/>
</dbReference>
<gene>
    <name evidence="6" type="ORF">ACETRX_10275</name>
</gene>
<keyword evidence="1" id="KW-0678">Repressor</keyword>
<dbReference type="PANTHER" id="PTHR30146:SF148">
    <property type="entry name" value="HTH-TYPE TRANSCRIPTIONAL REPRESSOR PURR-RELATED"/>
    <property type="match status" value="1"/>
</dbReference>
<dbReference type="Gene3D" id="1.10.260.40">
    <property type="entry name" value="lambda repressor-like DNA-binding domains"/>
    <property type="match status" value="1"/>
</dbReference>
<dbReference type="Gene3D" id="3.40.50.2300">
    <property type="match status" value="2"/>
</dbReference>
<dbReference type="PROSITE" id="PS50932">
    <property type="entry name" value="HTH_LACI_2"/>
    <property type="match status" value="1"/>
</dbReference>
<accession>A0ABV6ZCS1</accession>
<dbReference type="Pfam" id="PF13377">
    <property type="entry name" value="Peripla_BP_3"/>
    <property type="match status" value="1"/>
</dbReference>
<dbReference type="InterPro" id="IPR028082">
    <property type="entry name" value="Peripla_BP_I"/>
</dbReference>
<dbReference type="SUPFAM" id="SSF47413">
    <property type="entry name" value="lambda repressor-like DNA-binding domains"/>
    <property type="match status" value="1"/>
</dbReference>
<keyword evidence="4" id="KW-0804">Transcription</keyword>
<keyword evidence="2" id="KW-0805">Transcription regulation</keyword>
<proteinExistence type="predicted"/>
<comment type="caution">
    <text evidence="6">The sequence shown here is derived from an EMBL/GenBank/DDBJ whole genome shotgun (WGS) entry which is preliminary data.</text>
</comment>
<dbReference type="InterPro" id="IPR000843">
    <property type="entry name" value="HTH_LacI"/>
</dbReference>
<dbReference type="CDD" id="cd06267">
    <property type="entry name" value="PBP1_LacI_sugar_binding-like"/>
    <property type="match status" value="1"/>
</dbReference>
<sequence length="348" mass="37598">MATIRDVSRRAGVSRSTVSRIIAGNGYVSDNARQAVEAAIAELGYRPNTMARGLRSNRSEIIGAVVVNVASPFYAQMVGGMQSVCRAADKSILLASGYAQAHEEARAILELIDRSCDGLILYLENAVSDEVKEVVAKADIPIVAIGGEPTSLAWARVGIDNYNGALDGMRYLLTMGHRDIAYFAGTLTYFDTRERLRGIDTALAEAGMSRADIHLEAGDYKERFGYEATERLLASGRQVSAIFAGDDDIGAGVLLALRHHGVRAPEQISLLGFDDNFHARHLTPSLTTIRQPTDIAGQTAARLLLDMIADRNFTPEDIVIPAELIIRESVIPHSAGHRTDHAAEATRA</sequence>
<evidence type="ECO:0000259" key="5">
    <source>
        <dbReference type="PROSITE" id="PS50932"/>
    </source>
</evidence>
<evidence type="ECO:0000313" key="7">
    <source>
        <dbReference type="Proteomes" id="UP001595190"/>
    </source>
</evidence>
<dbReference type="InterPro" id="IPR010982">
    <property type="entry name" value="Lambda_DNA-bd_dom_sf"/>
</dbReference>
<protein>
    <submittedName>
        <fullName evidence="6">LacI family DNA-binding transcriptional regulator</fullName>
    </submittedName>
</protein>